<keyword evidence="3" id="KW-1185">Reference proteome</keyword>
<dbReference type="AlphaFoldDB" id="A0A1D8AUN1"/>
<protein>
    <recommendedName>
        <fullName evidence="4">Glycosyltransferase subfamily 4-like N-terminal domain-containing protein</fullName>
    </recommendedName>
</protein>
<gene>
    <name evidence="2" type="ORF">Verru16b_01664</name>
</gene>
<feature type="compositionally biased region" description="Low complexity" evidence="1">
    <location>
        <begin position="295"/>
        <end position="321"/>
    </location>
</feature>
<organism evidence="2 3">
    <name type="scientific">Lacunisphaera limnophila</name>
    <dbReference type="NCBI Taxonomy" id="1838286"/>
    <lineage>
        <taxon>Bacteria</taxon>
        <taxon>Pseudomonadati</taxon>
        <taxon>Verrucomicrobiota</taxon>
        <taxon>Opitutia</taxon>
        <taxon>Opitutales</taxon>
        <taxon>Opitutaceae</taxon>
        <taxon>Lacunisphaera</taxon>
    </lineage>
</organism>
<accession>A0A1D8AUN1</accession>
<dbReference type="STRING" id="1838286.Verru16b_01664"/>
<reference evidence="2 3" key="1">
    <citation type="submission" date="2016-06" db="EMBL/GenBank/DDBJ databases">
        <title>Three novel species with peptidoglycan cell walls form the new genus Lacunisphaera gen. nov. in the family Opitutaceae of the verrucomicrobial subdivision 4.</title>
        <authorList>
            <person name="Rast P."/>
            <person name="Gloeckner I."/>
            <person name="Jogler M."/>
            <person name="Boedeker C."/>
            <person name="Jeske O."/>
            <person name="Wiegand S."/>
            <person name="Reinhardt R."/>
            <person name="Schumann P."/>
            <person name="Rohde M."/>
            <person name="Spring S."/>
            <person name="Gloeckner F.O."/>
            <person name="Jogler C."/>
        </authorList>
    </citation>
    <scope>NUCLEOTIDE SEQUENCE [LARGE SCALE GENOMIC DNA]</scope>
    <source>
        <strain evidence="2 3">IG16b</strain>
    </source>
</reference>
<evidence type="ECO:0000313" key="2">
    <source>
        <dbReference type="EMBL" id="AOS44601.1"/>
    </source>
</evidence>
<proteinExistence type="predicted"/>
<dbReference type="Gene3D" id="3.40.50.2000">
    <property type="entry name" value="Glycogen Phosphorylase B"/>
    <property type="match status" value="1"/>
</dbReference>
<feature type="region of interest" description="Disordered" evidence="1">
    <location>
        <begin position="210"/>
        <end position="321"/>
    </location>
</feature>
<evidence type="ECO:0008006" key="4">
    <source>
        <dbReference type="Google" id="ProtNLM"/>
    </source>
</evidence>
<dbReference type="KEGG" id="obg:Verru16b_01664"/>
<dbReference type="SUPFAM" id="SSF53756">
    <property type="entry name" value="UDP-Glycosyltransferase/glycogen phosphorylase"/>
    <property type="match status" value="1"/>
</dbReference>
<dbReference type="Proteomes" id="UP000095228">
    <property type="component" value="Chromosome"/>
</dbReference>
<feature type="compositionally biased region" description="Low complexity" evidence="1">
    <location>
        <begin position="265"/>
        <end position="275"/>
    </location>
</feature>
<name>A0A1D8AUN1_9BACT</name>
<dbReference type="EMBL" id="CP016094">
    <property type="protein sequence ID" value="AOS44601.1"/>
    <property type="molecule type" value="Genomic_DNA"/>
</dbReference>
<evidence type="ECO:0000313" key="3">
    <source>
        <dbReference type="Proteomes" id="UP000095228"/>
    </source>
</evidence>
<sequence length="321" mass="34518">MKLLVLAQIPPPLHGQSLMVQTLVTGLPAHGLAVHHINLGLSRDAADIGRARPGKVFALLTACLRTVTARFHENCDTLYYIPAPGKRGALWRDWVVMLLCRPFFKRLVLHWHASGLDPWLATEATALERGLTRLLLGRADLSIVLADSLRADAAALAPRQIAVVPNGITDPGENPAPRPAGPPFQVLFLGLCSEEKGLFASAAAVLAANRAARAPRRNRASRSLPPARFRTSPPASATRNSASNTPQPSATSARCRARKRPPFSTPATPSACPRATRPRASRSCCSRRWPTICLSSRPAGAPSPTPSRRSPRSSRPTTRTP</sequence>
<feature type="compositionally biased region" description="Polar residues" evidence="1">
    <location>
        <begin position="233"/>
        <end position="252"/>
    </location>
</feature>
<evidence type="ECO:0000256" key="1">
    <source>
        <dbReference type="SAM" id="MobiDB-lite"/>
    </source>
</evidence>